<accession>A0ABQ8JR12</accession>
<dbReference type="InterPro" id="IPR029068">
    <property type="entry name" value="Glyas_Bleomycin-R_OHBP_Dase"/>
</dbReference>
<organism evidence="9 10">
    <name type="scientific">Dermatophagoides pteronyssinus</name>
    <name type="common">European house dust mite</name>
    <dbReference type="NCBI Taxonomy" id="6956"/>
    <lineage>
        <taxon>Eukaryota</taxon>
        <taxon>Metazoa</taxon>
        <taxon>Ecdysozoa</taxon>
        <taxon>Arthropoda</taxon>
        <taxon>Chelicerata</taxon>
        <taxon>Arachnida</taxon>
        <taxon>Acari</taxon>
        <taxon>Acariformes</taxon>
        <taxon>Sarcoptiformes</taxon>
        <taxon>Astigmata</taxon>
        <taxon>Psoroptidia</taxon>
        <taxon>Analgoidea</taxon>
        <taxon>Pyroglyphidae</taxon>
        <taxon>Dermatophagoidinae</taxon>
        <taxon>Dermatophagoides</taxon>
    </lineage>
</organism>
<evidence type="ECO:0000313" key="9">
    <source>
        <dbReference type="EMBL" id="KAH9425046.1"/>
    </source>
</evidence>
<dbReference type="InterPro" id="IPR037523">
    <property type="entry name" value="VOC_core"/>
</dbReference>
<evidence type="ECO:0000259" key="8">
    <source>
        <dbReference type="PROSITE" id="PS51819"/>
    </source>
</evidence>
<evidence type="ECO:0000256" key="7">
    <source>
        <dbReference type="SAM" id="Phobius"/>
    </source>
</evidence>
<comment type="similarity">
    <text evidence="2">Belongs to the methylmalonyl-CoA epimerase family.</text>
</comment>
<dbReference type="PANTHER" id="PTHR43048:SF3">
    <property type="entry name" value="METHYLMALONYL-COA EPIMERASE, MITOCHONDRIAL"/>
    <property type="match status" value="1"/>
</dbReference>
<keyword evidence="3 7" id="KW-0812">Transmembrane</keyword>
<keyword evidence="5 7" id="KW-1133">Transmembrane helix</keyword>
<feature type="transmembrane region" description="Helical" evidence="7">
    <location>
        <begin position="20"/>
        <end position="41"/>
    </location>
</feature>
<keyword evidence="10" id="KW-1185">Reference proteome</keyword>
<protein>
    <recommendedName>
        <fullName evidence="8">VOC domain-containing protein</fullName>
    </recommendedName>
</protein>
<keyword evidence="4" id="KW-0479">Metal-binding</keyword>
<evidence type="ECO:0000256" key="4">
    <source>
        <dbReference type="ARBA" id="ARBA00022723"/>
    </source>
</evidence>
<name>A0ABQ8JR12_DERPT</name>
<dbReference type="InterPro" id="IPR051785">
    <property type="entry name" value="MMCE/EMCE_epimerase"/>
</dbReference>
<dbReference type="PANTHER" id="PTHR43048">
    <property type="entry name" value="METHYLMALONYL-COA EPIMERASE"/>
    <property type="match status" value="1"/>
</dbReference>
<evidence type="ECO:0000256" key="3">
    <source>
        <dbReference type="ARBA" id="ARBA00022692"/>
    </source>
</evidence>
<comment type="caution">
    <text evidence="9">The sequence shown here is derived from an EMBL/GenBank/DDBJ whole genome shotgun (WGS) entry which is preliminary data.</text>
</comment>
<dbReference type="NCBIfam" id="TIGR03081">
    <property type="entry name" value="metmalonyl_epim"/>
    <property type="match status" value="1"/>
</dbReference>
<dbReference type="Gene3D" id="3.10.180.10">
    <property type="entry name" value="2,3-Dihydroxybiphenyl 1,2-Dioxygenase, domain 1"/>
    <property type="match status" value="1"/>
</dbReference>
<dbReference type="Pfam" id="PF14880">
    <property type="entry name" value="COX14"/>
    <property type="match status" value="1"/>
</dbReference>
<proteinExistence type="inferred from homology"/>
<keyword evidence="6 7" id="KW-0472">Membrane</keyword>
<dbReference type="Proteomes" id="UP000887458">
    <property type="component" value="Unassembled WGS sequence"/>
</dbReference>
<dbReference type="PROSITE" id="PS51819">
    <property type="entry name" value="VOC"/>
    <property type="match status" value="1"/>
</dbReference>
<sequence length="208" mass="23958">MIKHPKRRFEKILNLAHRYFVYTSVAFTLVTTGFIGVRFYHHFRLRQEQKRLQAIEQQQKQNAENLFEKFADIDDILRLNHIAIASKTIEESSTLYKDKFRMETSDKHAQPDHGVNTMFVDCGNTKIELLDPIADCKSPIENFLDKNPTGGIHHLCFEVDNLDAACLDLRQRGLRLLSDRPKIGAHGKPVIFCHPKDCSGVLIELEQA</sequence>
<reference evidence="9 10" key="2">
    <citation type="journal article" date="2022" name="Mol. Biol. Evol.">
        <title>Comparative Genomics Reveals Insights into the Divergent Evolution of Astigmatic Mites and Household Pest Adaptations.</title>
        <authorList>
            <person name="Xiong Q."/>
            <person name="Wan A.T."/>
            <person name="Liu X."/>
            <person name="Fung C.S."/>
            <person name="Xiao X."/>
            <person name="Malainual N."/>
            <person name="Hou J."/>
            <person name="Wang L."/>
            <person name="Wang M."/>
            <person name="Yang K.Y."/>
            <person name="Cui Y."/>
            <person name="Leung E.L."/>
            <person name="Nong W."/>
            <person name="Shin S.K."/>
            <person name="Au S.W."/>
            <person name="Jeong K.Y."/>
            <person name="Chew F.T."/>
            <person name="Hui J.H."/>
            <person name="Leung T.F."/>
            <person name="Tungtrongchitr A."/>
            <person name="Zhong N."/>
            <person name="Liu Z."/>
            <person name="Tsui S.K."/>
        </authorList>
    </citation>
    <scope>NUCLEOTIDE SEQUENCE [LARGE SCALE GENOMIC DNA]</scope>
    <source>
        <strain evidence="9">Derp</strain>
    </source>
</reference>
<evidence type="ECO:0000256" key="5">
    <source>
        <dbReference type="ARBA" id="ARBA00022989"/>
    </source>
</evidence>
<gene>
    <name evidence="9" type="ORF">DERP_011774</name>
</gene>
<dbReference type="CDD" id="cd07249">
    <property type="entry name" value="MMCE"/>
    <property type="match status" value="1"/>
</dbReference>
<feature type="domain" description="VOC" evidence="8">
    <location>
        <begin position="78"/>
        <end position="208"/>
    </location>
</feature>
<dbReference type="Pfam" id="PF13669">
    <property type="entry name" value="Glyoxalase_4"/>
    <property type="match status" value="1"/>
</dbReference>
<reference evidence="9 10" key="1">
    <citation type="journal article" date="2018" name="J. Allergy Clin. Immunol.">
        <title>High-quality assembly of Dermatophagoides pteronyssinus genome and transcriptome reveals a wide range of novel allergens.</title>
        <authorList>
            <person name="Liu X.Y."/>
            <person name="Yang K.Y."/>
            <person name="Wang M.Q."/>
            <person name="Kwok J.S."/>
            <person name="Zeng X."/>
            <person name="Yang Z."/>
            <person name="Xiao X.J."/>
            <person name="Lau C.P."/>
            <person name="Li Y."/>
            <person name="Huang Z.M."/>
            <person name="Ba J.G."/>
            <person name="Yim A.K."/>
            <person name="Ouyang C.Y."/>
            <person name="Ngai S.M."/>
            <person name="Chan T.F."/>
            <person name="Leung E.L."/>
            <person name="Liu L."/>
            <person name="Liu Z.G."/>
            <person name="Tsui S.K."/>
        </authorList>
    </citation>
    <scope>NUCLEOTIDE SEQUENCE [LARGE SCALE GENOMIC DNA]</scope>
    <source>
        <strain evidence="9">Derp</strain>
    </source>
</reference>
<comment type="subcellular location">
    <subcellularLocation>
        <location evidence="1">Membrane</location>
        <topology evidence="1">Single-pass membrane protein</topology>
    </subcellularLocation>
</comment>
<evidence type="ECO:0000256" key="6">
    <source>
        <dbReference type="ARBA" id="ARBA00023136"/>
    </source>
</evidence>
<dbReference type="SUPFAM" id="SSF54593">
    <property type="entry name" value="Glyoxalase/Bleomycin resistance protein/Dihydroxybiphenyl dioxygenase"/>
    <property type="match status" value="1"/>
</dbReference>
<evidence type="ECO:0000256" key="2">
    <source>
        <dbReference type="ARBA" id="ARBA00009308"/>
    </source>
</evidence>
<dbReference type="InterPro" id="IPR017515">
    <property type="entry name" value="MeMalonyl-CoA_epimerase"/>
</dbReference>
<dbReference type="EMBL" id="NJHN03000023">
    <property type="protein sequence ID" value="KAH9425046.1"/>
    <property type="molecule type" value="Genomic_DNA"/>
</dbReference>
<evidence type="ECO:0000313" key="10">
    <source>
        <dbReference type="Proteomes" id="UP000887458"/>
    </source>
</evidence>
<evidence type="ECO:0000256" key="1">
    <source>
        <dbReference type="ARBA" id="ARBA00004167"/>
    </source>
</evidence>
<dbReference type="InterPro" id="IPR029208">
    <property type="entry name" value="COX14"/>
</dbReference>